<accession>A0A846MPT2</accession>
<reference evidence="2 3" key="1">
    <citation type="submission" date="2020-03" db="EMBL/GenBank/DDBJ databases">
        <title>Genomic Encyclopedia of Type Strains, Phase IV (KMG-IV): sequencing the most valuable type-strain genomes for metagenomic binning, comparative biology and taxonomic classification.</title>
        <authorList>
            <person name="Goeker M."/>
        </authorList>
    </citation>
    <scope>NUCLEOTIDE SEQUENCE [LARGE SCALE GENOMIC DNA]</scope>
    <source>
        <strain evidence="2 3">DSM 5718</strain>
    </source>
</reference>
<dbReference type="EMBL" id="JAASRN010000001">
    <property type="protein sequence ID" value="NIK73380.1"/>
    <property type="molecule type" value="Genomic_DNA"/>
</dbReference>
<comment type="caution">
    <text evidence="2">The sequence shown here is derived from an EMBL/GenBank/DDBJ whole genome shotgun (WGS) entry which is preliminary data.</text>
</comment>
<keyword evidence="1" id="KW-0472">Membrane</keyword>
<proteinExistence type="predicted"/>
<keyword evidence="1" id="KW-0812">Transmembrane</keyword>
<feature type="transmembrane region" description="Helical" evidence="1">
    <location>
        <begin position="26"/>
        <end position="45"/>
    </location>
</feature>
<keyword evidence="3" id="KW-1185">Reference proteome</keyword>
<organism evidence="2 3">
    <name type="scientific">Thermonema lapsum</name>
    <dbReference type="NCBI Taxonomy" id="28195"/>
    <lineage>
        <taxon>Bacteria</taxon>
        <taxon>Pseudomonadati</taxon>
        <taxon>Bacteroidota</taxon>
        <taxon>Cytophagia</taxon>
        <taxon>Cytophagales</taxon>
        <taxon>Thermonemataceae</taxon>
        <taxon>Thermonema</taxon>
    </lineage>
</organism>
<keyword evidence="1" id="KW-1133">Transmembrane helix</keyword>
<sequence length="53" mass="6189">MLQVPNVNFLLAQGEDKDFFEIGEREIISCIAGFLFAFLFPCSFWEPRFPRAM</sequence>
<protein>
    <submittedName>
        <fullName evidence="2">Uncharacterized protein</fullName>
    </submittedName>
</protein>
<name>A0A846MPT2_9BACT</name>
<evidence type="ECO:0000313" key="3">
    <source>
        <dbReference type="Proteomes" id="UP000537126"/>
    </source>
</evidence>
<evidence type="ECO:0000313" key="2">
    <source>
        <dbReference type="EMBL" id="NIK73380.1"/>
    </source>
</evidence>
<evidence type="ECO:0000256" key="1">
    <source>
        <dbReference type="SAM" id="Phobius"/>
    </source>
</evidence>
<dbReference type="AlphaFoldDB" id="A0A846MPT2"/>
<gene>
    <name evidence="2" type="ORF">FHS56_000866</name>
</gene>
<dbReference type="Proteomes" id="UP000537126">
    <property type="component" value="Unassembled WGS sequence"/>
</dbReference>